<reference evidence="2" key="2">
    <citation type="submission" date="2020-10" db="EMBL/GenBank/DDBJ databases">
        <authorList>
            <person name="Scholz U."/>
            <person name="Mascher M."/>
            <person name="Fiebig A."/>
        </authorList>
    </citation>
    <scope>NUCLEOTIDE SEQUENCE [LARGE SCALE GENOMIC DNA]</scope>
    <source>
        <strain evidence="2">cv. Morex</strain>
    </source>
</reference>
<dbReference type="InterPro" id="IPR052958">
    <property type="entry name" value="IFN-induced_PKR_regulator"/>
</dbReference>
<feature type="domain" description="HAT C-terminal dimerisation" evidence="1">
    <location>
        <begin position="157"/>
        <end position="231"/>
    </location>
</feature>
<keyword evidence="3" id="KW-1185">Reference proteome</keyword>
<proteinExistence type="predicted"/>
<dbReference type="GO" id="GO:0046983">
    <property type="term" value="F:protein dimerization activity"/>
    <property type="evidence" value="ECO:0007669"/>
    <property type="project" value="InterPro"/>
</dbReference>
<protein>
    <recommendedName>
        <fullName evidence="1">HAT C-terminal dimerisation domain-containing protein</fullName>
    </recommendedName>
</protein>
<dbReference type="Proteomes" id="UP000011116">
    <property type="component" value="Chromosome 3H"/>
</dbReference>
<dbReference type="EnsemblPlants" id="HORVU.MOREX.r3.3HG0317900.1">
    <property type="protein sequence ID" value="HORVU.MOREX.r3.3HG0317900.1.CDS1"/>
    <property type="gene ID" value="HORVU.MOREX.r3.3HG0317900"/>
</dbReference>
<evidence type="ECO:0000313" key="2">
    <source>
        <dbReference type="EnsemblPlants" id="HORVU.MOREX.r3.3HG0317900.1.CDS1"/>
    </source>
</evidence>
<dbReference type="PANTHER" id="PTHR46289">
    <property type="entry name" value="52 KDA REPRESSOR OF THE INHIBITOR OF THE PROTEIN KINASE-LIKE PROTEIN-RELATED"/>
    <property type="match status" value="1"/>
</dbReference>
<evidence type="ECO:0000313" key="3">
    <source>
        <dbReference type="Proteomes" id="UP000011116"/>
    </source>
</evidence>
<evidence type="ECO:0000259" key="1">
    <source>
        <dbReference type="Pfam" id="PF05699"/>
    </source>
</evidence>
<organism evidence="2 3">
    <name type="scientific">Hordeum vulgare subsp. vulgare</name>
    <name type="common">Domesticated barley</name>
    <dbReference type="NCBI Taxonomy" id="112509"/>
    <lineage>
        <taxon>Eukaryota</taxon>
        <taxon>Viridiplantae</taxon>
        <taxon>Streptophyta</taxon>
        <taxon>Embryophyta</taxon>
        <taxon>Tracheophyta</taxon>
        <taxon>Spermatophyta</taxon>
        <taxon>Magnoliopsida</taxon>
        <taxon>Liliopsida</taxon>
        <taxon>Poales</taxon>
        <taxon>Poaceae</taxon>
        <taxon>BOP clade</taxon>
        <taxon>Pooideae</taxon>
        <taxon>Triticodae</taxon>
        <taxon>Triticeae</taxon>
        <taxon>Hordeinae</taxon>
        <taxon>Hordeum</taxon>
    </lineage>
</organism>
<sequence>MLIDVAIEKVKGLISFFEGYRETGFLEALQIAKEIALEMNIDATFRKRRKIKRKKQFDENPDDTNIAPQSAQESFRVNYFIRVVDQAISSLTRRFEQYEGYQKIFGFLFTSETLRSLDKDSLKSSCVNLEASLTKDKQSDIDANELFVELKSLQNFMPKENIGPVEILNFLKRHDCFPNASIAYRVLLTIPVTVALAERSFSKLKLLKSYMRTTMTQQRLNDLATIALESEVLEKIDYEDIIEDFISKNTARMRMFK</sequence>
<dbReference type="Pfam" id="PF05699">
    <property type="entry name" value="Dimer_Tnp_hAT"/>
    <property type="match status" value="1"/>
</dbReference>
<dbReference type="InterPro" id="IPR008906">
    <property type="entry name" value="HATC_C_dom"/>
</dbReference>
<dbReference type="AlphaFoldDB" id="A0A8I6XUG5"/>
<dbReference type="Gramene" id="HORVU.MOREX.r3.3HG0317900.1">
    <property type="protein sequence ID" value="HORVU.MOREX.r3.3HG0317900.1.CDS1"/>
    <property type="gene ID" value="HORVU.MOREX.r3.3HG0317900"/>
</dbReference>
<dbReference type="PANTHER" id="PTHR46289:SF19">
    <property type="entry name" value="ZINC FINGER MYM-TYPE CONTAINING 1"/>
    <property type="match status" value="1"/>
</dbReference>
<accession>A0A8I6XUG5</accession>
<name>A0A8I6XUG5_HORVV</name>
<reference evidence="2" key="3">
    <citation type="submission" date="2022-01" db="UniProtKB">
        <authorList>
            <consortium name="EnsemblPlants"/>
        </authorList>
    </citation>
    <scope>IDENTIFICATION</scope>
    <source>
        <strain evidence="2">subsp. vulgare</strain>
    </source>
</reference>
<reference evidence="3" key="1">
    <citation type="journal article" date="2012" name="Nature">
        <title>A physical, genetic and functional sequence assembly of the barley genome.</title>
        <authorList>
            <consortium name="The International Barley Genome Sequencing Consortium"/>
            <person name="Mayer K.F."/>
            <person name="Waugh R."/>
            <person name="Brown J.W."/>
            <person name="Schulman A."/>
            <person name="Langridge P."/>
            <person name="Platzer M."/>
            <person name="Fincher G.B."/>
            <person name="Muehlbauer G.J."/>
            <person name="Sato K."/>
            <person name="Close T.J."/>
            <person name="Wise R.P."/>
            <person name="Stein N."/>
        </authorList>
    </citation>
    <scope>NUCLEOTIDE SEQUENCE [LARGE SCALE GENOMIC DNA]</scope>
    <source>
        <strain evidence="3">cv. Morex</strain>
    </source>
</reference>